<gene>
    <name evidence="1" type="ORF">SFC79_16930</name>
</gene>
<protein>
    <submittedName>
        <fullName evidence="1">Uncharacterized protein</fullName>
    </submittedName>
</protein>
<sequence length="541" mass="60518">MSKDRHNAIRPTSQVFTPEEDVLFEVALESSVSAFTWAVLHEGADEATAVAVGWKPRSGGRKPAAEHTISLGSAVEWDERYVHEHEDDDVHLDEGEYRLVLYAGRPGSGETGSAFIEHAEELDQDAFAVSTHPAAGSDTGHDGDIGQPLRVALVREGPTGQVERSSPVTYAEFRRFLEADWGPGDAYDDANAWPAFGGRPYQALRRAARDFVSRSKVTSFGDLVPPGYEEHKLEETAAQFPGILLPRDAGTAYLPGVELIWNYWLEEGMLVQTLNVILARFQNRRIPGRDPLARFDVTPLLPLRNRLWGYAEDELHRLTVRRRAVEYEYEYGFSLIGRAVPRPHVVVERRNGFLATFHQVLFLAHRYFKELDDLTVQADAFPLYRALRDCHIVLSQGTQNQYGEMAVAARAEFLVMQSILAEPQMREFLGGRPMTPYPEAWMDRVDSMKSIQGWTDTSIMHFNDLATIGEQLVLTIRLGNWADPGVGGIEAATWAQAFRYGIQKYAAAYRSATGVDLAQEPSTEMPSTLLARRLSGARIRA</sequence>
<dbReference type="RefSeq" id="WP_322425256.1">
    <property type="nucleotide sequence ID" value="NZ_JAXQPW010000007.1"/>
</dbReference>
<proteinExistence type="predicted"/>
<dbReference type="EMBL" id="JAXQPW010000007">
    <property type="protein sequence ID" value="MDZ5663460.1"/>
    <property type="molecule type" value="Genomic_DNA"/>
</dbReference>
<keyword evidence="2" id="KW-1185">Reference proteome</keyword>
<dbReference type="Proteomes" id="UP001291999">
    <property type="component" value="Unassembled WGS sequence"/>
</dbReference>
<organism evidence="1 2">
    <name type="scientific">Nocardioides renjunii</name>
    <dbReference type="NCBI Taxonomy" id="3095075"/>
    <lineage>
        <taxon>Bacteria</taxon>
        <taxon>Bacillati</taxon>
        <taxon>Actinomycetota</taxon>
        <taxon>Actinomycetes</taxon>
        <taxon>Propionibacteriales</taxon>
        <taxon>Nocardioidaceae</taxon>
        <taxon>Nocardioides</taxon>
    </lineage>
</organism>
<evidence type="ECO:0000313" key="1">
    <source>
        <dbReference type="EMBL" id="MDZ5663460.1"/>
    </source>
</evidence>
<name>A0ABU5KG75_9ACTN</name>
<evidence type="ECO:0000313" key="2">
    <source>
        <dbReference type="Proteomes" id="UP001291999"/>
    </source>
</evidence>
<comment type="caution">
    <text evidence="1">The sequence shown here is derived from an EMBL/GenBank/DDBJ whole genome shotgun (WGS) entry which is preliminary data.</text>
</comment>
<accession>A0ABU5KG75</accession>
<reference evidence="1 2" key="1">
    <citation type="submission" date="2023-11" db="EMBL/GenBank/DDBJ databases">
        <title>Novel species in genus Nocardioides.</title>
        <authorList>
            <person name="Zhou H."/>
        </authorList>
    </citation>
    <scope>NUCLEOTIDE SEQUENCE [LARGE SCALE GENOMIC DNA]</scope>
    <source>
        <strain evidence="1 2">S-58</strain>
    </source>
</reference>